<organism evidence="2 3">
    <name type="scientific">Opisthorchis viverrini</name>
    <name type="common">Southeast Asian liver fluke</name>
    <dbReference type="NCBI Taxonomy" id="6198"/>
    <lineage>
        <taxon>Eukaryota</taxon>
        <taxon>Metazoa</taxon>
        <taxon>Spiralia</taxon>
        <taxon>Lophotrochozoa</taxon>
        <taxon>Platyhelminthes</taxon>
        <taxon>Trematoda</taxon>
        <taxon>Digenea</taxon>
        <taxon>Opisthorchiida</taxon>
        <taxon>Opisthorchiata</taxon>
        <taxon>Opisthorchiidae</taxon>
        <taxon>Opisthorchis</taxon>
    </lineage>
</organism>
<gene>
    <name evidence="2" type="ORF">T265_05516</name>
</gene>
<evidence type="ECO:0000256" key="1">
    <source>
        <dbReference type="SAM" id="MobiDB-lite"/>
    </source>
</evidence>
<dbReference type="EMBL" id="KL596723">
    <property type="protein sequence ID" value="KER27408.1"/>
    <property type="molecule type" value="Genomic_DNA"/>
</dbReference>
<keyword evidence="3" id="KW-1185">Reference proteome</keyword>
<accession>A0A074ZJ95</accession>
<sequence length="223" mass="25327">MPPEGSTRAEILPGCPSLDKGSREAEVGFEPRSVNTRSNHLSPYSKNCSPIFFGRRHSCFAVAPFRCLTAMPPEGSTRGGILPGCPSLDRGNRDEEVGFEPRTFRSVTSRSNHWVISTLQQRRIVPRRNILLIELLKKPTTSLIIDEKFTWDALESPVKTRAISYTEENLPQDFETFPLLKEHGVKEDPSTTHERLHPSWDSSVRRSPRVSLNLMLYLNPKWT</sequence>
<feature type="region of interest" description="Disordered" evidence="1">
    <location>
        <begin position="1"/>
        <end position="36"/>
    </location>
</feature>
<dbReference type="Proteomes" id="UP000054324">
    <property type="component" value="Unassembled WGS sequence"/>
</dbReference>
<dbReference type="RefSeq" id="XP_009168814.1">
    <property type="nucleotide sequence ID" value="XM_009170550.1"/>
</dbReference>
<evidence type="ECO:0000313" key="2">
    <source>
        <dbReference type="EMBL" id="KER27408.1"/>
    </source>
</evidence>
<dbReference type="KEGG" id="ovi:T265_05516"/>
<protein>
    <submittedName>
        <fullName evidence="2">Uncharacterized protein</fullName>
    </submittedName>
</protein>
<reference evidence="2 3" key="1">
    <citation type="submission" date="2013-11" db="EMBL/GenBank/DDBJ databases">
        <title>Opisthorchis viverrini - life in the bile duct.</title>
        <authorList>
            <person name="Young N.D."/>
            <person name="Nagarajan N."/>
            <person name="Lin S.J."/>
            <person name="Korhonen P.K."/>
            <person name="Jex A.R."/>
            <person name="Hall R.S."/>
            <person name="Safavi-Hemami H."/>
            <person name="Kaewkong W."/>
            <person name="Bertrand D."/>
            <person name="Gao S."/>
            <person name="Seet Q."/>
            <person name="Wongkham S."/>
            <person name="Teh B.T."/>
            <person name="Wongkham C."/>
            <person name="Intapan P.M."/>
            <person name="Maleewong W."/>
            <person name="Yang X."/>
            <person name="Hu M."/>
            <person name="Wang Z."/>
            <person name="Hofmann A."/>
            <person name="Sternberg P.W."/>
            <person name="Tan P."/>
            <person name="Wang J."/>
            <person name="Gasser R.B."/>
        </authorList>
    </citation>
    <scope>NUCLEOTIDE SEQUENCE [LARGE SCALE GENOMIC DNA]</scope>
</reference>
<dbReference type="AlphaFoldDB" id="A0A074ZJ95"/>
<proteinExistence type="predicted"/>
<evidence type="ECO:0000313" key="3">
    <source>
        <dbReference type="Proteomes" id="UP000054324"/>
    </source>
</evidence>
<name>A0A074ZJ95_OPIVI</name>
<dbReference type="CTD" id="20319698"/>
<dbReference type="GeneID" id="20319698"/>